<evidence type="ECO:0000256" key="1">
    <source>
        <dbReference type="SAM" id="SignalP"/>
    </source>
</evidence>
<evidence type="ECO:0000313" key="3">
    <source>
        <dbReference type="Proteomes" id="UP000198582"/>
    </source>
</evidence>
<keyword evidence="3" id="KW-1185">Reference proteome</keyword>
<evidence type="ECO:0008006" key="4">
    <source>
        <dbReference type="Google" id="ProtNLM"/>
    </source>
</evidence>
<dbReference type="OrthoDB" id="4326508at2"/>
<sequence length="106" mass="11297">MRSILGKAGLTLAAAAAIASAGVTTASAAESGPAAGARPASVQETPKECEQAHVEHDCYDYVTWFFTYGQCNDDSRKTNFDRTKYDSATCAQFSGGLTVGLYWHRP</sequence>
<proteinExistence type="predicted"/>
<protein>
    <recommendedName>
        <fullName evidence="4">Peptidase inhibitor family I36</fullName>
    </recommendedName>
</protein>
<dbReference type="AlphaFoldDB" id="A0A1H8YBG5"/>
<feature type="signal peptide" evidence="1">
    <location>
        <begin position="1"/>
        <end position="28"/>
    </location>
</feature>
<dbReference type="STRING" id="394193.SAMN04489732_112164"/>
<organism evidence="2 3">
    <name type="scientific">Amycolatopsis saalfeldensis</name>
    <dbReference type="NCBI Taxonomy" id="394193"/>
    <lineage>
        <taxon>Bacteria</taxon>
        <taxon>Bacillati</taxon>
        <taxon>Actinomycetota</taxon>
        <taxon>Actinomycetes</taxon>
        <taxon>Pseudonocardiales</taxon>
        <taxon>Pseudonocardiaceae</taxon>
        <taxon>Amycolatopsis</taxon>
    </lineage>
</organism>
<dbReference type="Proteomes" id="UP000198582">
    <property type="component" value="Unassembled WGS sequence"/>
</dbReference>
<reference evidence="2 3" key="1">
    <citation type="submission" date="2016-10" db="EMBL/GenBank/DDBJ databases">
        <authorList>
            <person name="de Groot N.N."/>
        </authorList>
    </citation>
    <scope>NUCLEOTIDE SEQUENCE [LARGE SCALE GENOMIC DNA]</scope>
    <source>
        <strain evidence="2 3">DSM 44993</strain>
    </source>
</reference>
<name>A0A1H8YBG5_9PSEU</name>
<evidence type="ECO:0000313" key="2">
    <source>
        <dbReference type="EMBL" id="SEP48808.1"/>
    </source>
</evidence>
<keyword evidence="1" id="KW-0732">Signal</keyword>
<dbReference type="RefSeq" id="WP_091621026.1">
    <property type="nucleotide sequence ID" value="NZ_FOEF01000012.1"/>
</dbReference>
<dbReference type="EMBL" id="FOEF01000012">
    <property type="protein sequence ID" value="SEP48808.1"/>
    <property type="molecule type" value="Genomic_DNA"/>
</dbReference>
<accession>A0A1H8YBG5</accession>
<gene>
    <name evidence="2" type="ORF">SAMN04489732_112164</name>
</gene>
<feature type="chain" id="PRO_5011715073" description="Peptidase inhibitor family I36" evidence="1">
    <location>
        <begin position="29"/>
        <end position="106"/>
    </location>
</feature>